<proteinExistence type="predicted"/>
<protein>
    <submittedName>
        <fullName evidence="1">Uncharacterized protein</fullName>
    </submittedName>
</protein>
<organism evidence="1">
    <name type="scientific">Homalodisca liturata</name>
    <dbReference type="NCBI Taxonomy" id="320908"/>
    <lineage>
        <taxon>Eukaryota</taxon>
        <taxon>Metazoa</taxon>
        <taxon>Ecdysozoa</taxon>
        <taxon>Arthropoda</taxon>
        <taxon>Hexapoda</taxon>
        <taxon>Insecta</taxon>
        <taxon>Pterygota</taxon>
        <taxon>Neoptera</taxon>
        <taxon>Paraneoptera</taxon>
        <taxon>Hemiptera</taxon>
        <taxon>Auchenorrhyncha</taxon>
        <taxon>Membracoidea</taxon>
        <taxon>Cicadellidae</taxon>
        <taxon>Cicadellinae</taxon>
        <taxon>Proconiini</taxon>
        <taxon>Homalodisca</taxon>
    </lineage>
</organism>
<evidence type="ECO:0000313" key="1">
    <source>
        <dbReference type="EMBL" id="JAT04545.1"/>
    </source>
</evidence>
<sequence length="118" mass="13723">MDVCAEEEDNNDFICEKPHTSHATDFWASSTSFQEAVSVSDSKGPNHEEQESECEYNFNFNDPGTWPTQLSDKQRCYIIQRRCENDDHNPDLSKSGREGRNLTKDWFYKILKNGHKKS</sequence>
<reference evidence="1" key="1">
    <citation type="submission" date="2015-11" db="EMBL/GenBank/DDBJ databases">
        <title>De novo transcriptome assembly of four potential Pierce s Disease insect vectors from Arizona vineyards.</title>
        <authorList>
            <person name="Tassone E.E."/>
        </authorList>
    </citation>
    <scope>NUCLEOTIDE SEQUENCE</scope>
</reference>
<accession>A0A1B6JZC1</accession>
<gene>
    <name evidence="1" type="ORF">g.23660</name>
</gene>
<name>A0A1B6JZC1_9HEMI</name>
<dbReference type="AlphaFoldDB" id="A0A1B6JZC1"/>
<dbReference type="EMBL" id="GECU01003162">
    <property type="protein sequence ID" value="JAT04545.1"/>
    <property type="molecule type" value="Transcribed_RNA"/>
</dbReference>